<dbReference type="AlphaFoldDB" id="A0A0H3PFX5"/>
<dbReference type="Proteomes" id="UP000004641">
    <property type="component" value="Unassembled WGS sequence"/>
</dbReference>
<name>A0A0H3PFX5_ECO5C</name>
<accession>A0A0H3PFX5</accession>
<evidence type="ECO:0000313" key="2">
    <source>
        <dbReference type="Proteomes" id="UP000004641"/>
    </source>
</evidence>
<reference evidence="1 2" key="1">
    <citation type="journal article" date="2011" name="Appl. Environ. Microbiol.">
        <title>Genome signatures of Escherichia coli O157:H7 isolates from the bovine host reservoir.</title>
        <authorList>
            <person name="Eppinger M."/>
            <person name="Mammel M.K."/>
            <person name="Leclerc J.E."/>
            <person name="Ravel J."/>
            <person name="Cebula T.A."/>
        </authorList>
    </citation>
    <scope>NUCLEOTIDE SEQUENCE [LARGE SCALE GENOMIC DNA]</scope>
    <source>
        <strain evidence="1 2">EC869</strain>
    </source>
</reference>
<sequence length="46" mass="5610">MAKNDFCDKYFEYYLQVNGVGHMDRNITIEYEVYARIVWAEKAKTW</sequence>
<evidence type="ECO:0000313" key="1">
    <source>
        <dbReference type="EMBL" id="EDU88663.1"/>
    </source>
</evidence>
<organism evidence="1 2">
    <name type="scientific">Escherichia coli O157:H7 (strain EC869)</name>
    <dbReference type="NCBI Taxonomy" id="478008"/>
    <lineage>
        <taxon>Bacteria</taxon>
        <taxon>Pseudomonadati</taxon>
        <taxon>Pseudomonadota</taxon>
        <taxon>Gammaproteobacteria</taxon>
        <taxon>Enterobacterales</taxon>
        <taxon>Enterobacteriaceae</taxon>
        <taxon>Escherichia</taxon>
    </lineage>
</organism>
<protein>
    <submittedName>
        <fullName evidence="1">Uncharacterized protein</fullName>
    </submittedName>
</protein>
<proteinExistence type="predicted"/>
<comment type="caution">
    <text evidence="1">The sequence shown here is derived from an EMBL/GenBank/DDBJ whole genome shotgun (WGS) entry which is preliminary data.</text>
</comment>
<gene>
    <name evidence="1" type="ORF">ECH7EC869_4189</name>
</gene>
<dbReference type="BioCyc" id="ECOL478008-HMP:G76-482132-MONOMER"/>
<dbReference type="EMBL" id="ABHU01000035">
    <property type="protein sequence ID" value="EDU88663.1"/>
    <property type="molecule type" value="Genomic_DNA"/>
</dbReference>